<keyword evidence="1" id="KW-1133">Transmembrane helix</keyword>
<evidence type="ECO:0000313" key="2">
    <source>
        <dbReference type="EMBL" id="MBK1658061.1"/>
    </source>
</evidence>
<gene>
    <name evidence="2" type="ORF">CKO45_07440</name>
</gene>
<reference evidence="2 3" key="1">
    <citation type="journal article" date="2020" name="Microorganisms">
        <title>Osmotic Adaptation and Compatible Solute Biosynthesis of Phototrophic Bacteria as Revealed from Genome Analyses.</title>
        <authorList>
            <person name="Imhoff J.F."/>
            <person name="Rahn T."/>
            <person name="Kunzel S."/>
            <person name="Keller A."/>
            <person name="Neulinger S.C."/>
        </authorList>
    </citation>
    <scope>NUCLEOTIDE SEQUENCE [LARGE SCALE GENOMIC DNA]</scope>
    <source>
        <strain evidence="2 3">DSM 15382</strain>
    </source>
</reference>
<feature type="transmembrane region" description="Helical" evidence="1">
    <location>
        <begin position="20"/>
        <end position="38"/>
    </location>
</feature>
<dbReference type="EMBL" id="NRSG01000037">
    <property type="protein sequence ID" value="MBK1658061.1"/>
    <property type="molecule type" value="Genomic_DNA"/>
</dbReference>
<comment type="caution">
    <text evidence="2">The sequence shown here is derived from an EMBL/GenBank/DDBJ whole genome shotgun (WGS) entry which is preliminary data.</text>
</comment>
<accession>A0ABS1CU94</accession>
<organism evidence="2 3">
    <name type="scientific">Paracraurococcus ruber</name>
    <dbReference type="NCBI Taxonomy" id="77675"/>
    <lineage>
        <taxon>Bacteria</taxon>
        <taxon>Pseudomonadati</taxon>
        <taxon>Pseudomonadota</taxon>
        <taxon>Alphaproteobacteria</taxon>
        <taxon>Acetobacterales</taxon>
        <taxon>Roseomonadaceae</taxon>
        <taxon>Paracraurococcus</taxon>
    </lineage>
</organism>
<protein>
    <submittedName>
        <fullName evidence="2">Uncharacterized protein</fullName>
    </submittedName>
</protein>
<keyword evidence="1" id="KW-0812">Transmembrane</keyword>
<proteinExistence type="predicted"/>
<evidence type="ECO:0000256" key="1">
    <source>
        <dbReference type="SAM" id="Phobius"/>
    </source>
</evidence>
<keyword evidence="1" id="KW-0472">Membrane</keyword>
<keyword evidence="3" id="KW-1185">Reference proteome</keyword>
<dbReference type="Proteomes" id="UP000697995">
    <property type="component" value="Unassembled WGS sequence"/>
</dbReference>
<sequence>MVAPGPCFKEAKAEMQIETTWWITAVEAPIVAALFYMIHGLRRDLQDRIERSDQRESDVVTRTRDELAEFKLEVARAYVPLSLIRDVDRRLSQHLLRIEEKLEEVKRGGFGSPRGRGVVGEDVS</sequence>
<evidence type="ECO:0000313" key="3">
    <source>
        <dbReference type="Proteomes" id="UP000697995"/>
    </source>
</evidence>
<name>A0ABS1CU94_9PROT</name>